<organism evidence="1 2">
    <name type="scientific">Dyadobacter pollutisoli</name>
    <dbReference type="NCBI Taxonomy" id="2910158"/>
    <lineage>
        <taxon>Bacteria</taxon>
        <taxon>Pseudomonadati</taxon>
        <taxon>Bacteroidota</taxon>
        <taxon>Cytophagia</taxon>
        <taxon>Cytophagales</taxon>
        <taxon>Spirosomataceae</taxon>
        <taxon>Dyadobacter</taxon>
    </lineage>
</organism>
<evidence type="ECO:0000313" key="2">
    <source>
        <dbReference type="Proteomes" id="UP001164653"/>
    </source>
</evidence>
<reference evidence="1" key="1">
    <citation type="submission" date="2022-11" db="EMBL/GenBank/DDBJ databases">
        <title>Dyadobacter pollutisoli sp. nov., isolated from plastic dumped soil.</title>
        <authorList>
            <person name="Kim J.M."/>
            <person name="Kim K.R."/>
            <person name="Lee J.K."/>
            <person name="Hao L."/>
            <person name="Jeon C.O."/>
        </authorList>
    </citation>
    <scope>NUCLEOTIDE SEQUENCE</scope>
    <source>
        <strain evidence="1">U1</strain>
    </source>
</reference>
<evidence type="ECO:0000313" key="1">
    <source>
        <dbReference type="EMBL" id="WAC10190.1"/>
    </source>
</evidence>
<gene>
    <name evidence="1" type="ORF">ON006_20810</name>
</gene>
<protein>
    <submittedName>
        <fullName evidence="1">Uncharacterized protein</fullName>
    </submittedName>
</protein>
<keyword evidence="2" id="KW-1185">Reference proteome</keyword>
<name>A0A9E8N5K4_9BACT</name>
<dbReference type="Proteomes" id="UP001164653">
    <property type="component" value="Chromosome"/>
</dbReference>
<sequence>MSEHLIRKGQLKITLYNLEAIGALTSDLQDRILDELAELDRSVEKLSEILKVMGD</sequence>
<accession>A0A9E8N5K4</accession>
<dbReference type="EMBL" id="CP112998">
    <property type="protein sequence ID" value="WAC10190.1"/>
    <property type="molecule type" value="Genomic_DNA"/>
</dbReference>
<proteinExistence type="predicted"/>
<dbReference type="RefSeq" id="WP_244823782.1">
    <property type="nucleotide sequence ID" value="NZ_CP112998.1"/>
</dbReference>
<dbReference type="KEGG" id="dpf:ON006_20810"/>
<dbReference type="AlphaFoldDB" id="A0A9E8N5K4"/>